<dbReference type="GO" id="GO:0004425">
    <property type="term" value="F:indole-3-glycerol-phosphate synthase activity"/>
    <property type="evidence" value="ECO:0007669"/>
    <property type="project" value="UniProtKB-UniRule"/>
</dbReference>
<dbReference type="InterPro" id="IPR001468">
    <property type="entry name" value="Indole-3-GlycerolPSynthase_CS"/>
</dbReference>
<dbReference type="AlphaFoldDB" id="A0A0C1Y5K3"/>
<evidence type="ECO:0000256" key="9">
    <source>
        <dbReference type="HAMAP-Rule" id="MF_00134"/>
    </source>
</evidence>
<dbReference type="UniPathway" id="UPA00035">
    <property type="reaction ID" value="UER00043"/>
</dbReference>
<evidence type="ECO:0000313" key="11">
    <source>
        <dbReference type="EMBL" id="NEV67473.1"/>
    </source>
</evidence>
<name>A0A0C1Y5K3_9CYAN</name>
<dbReference type="PANTHER" id="PTHR22854">
    <property type="entry name" value="TRYPTOPHAN BIOSYNTHESIS PROTEIN"/>
    <property type="match status" value="1"/>
</dbReference>
<keyword evidence="8 9" id="KW-0456">Lyase</keyword>
<comment type="pathway">
    <text evidence="2 9">Amino-acid biosynthesis; L-tryptophan biosynthesis; L-tryptophan from chorismate: step 4/5.</text>
</comment>
<dbReference type="CDD" id="cd00331">
    <property type="entry name" value="IGPS"/>
    <property type="match status" value="1"/>
</dbReference>
<keyword evidence="5 9" id="KW-0210">Decarboxylase</keyword>
<dbReference type="PROSITE" id="PS00614">
    <property type="entry name" value="IGPS"/>
    <property type="match status" value="1"/>
</dbReference>
<keyword evidence="6 9" id="KW-0822">Tryptophan biosynthesis</keyword>
<feature type="domain" description="Indole-3-glycerol phosphate synthase" evidence="10">
    <location>
        <begin position="32"/>
        <end position="291"/>
    </location>
</feature>
<dbReference type="GO" id="GO:0004640">
    <property type="term" value="F:phosphoribosylanthranilate isomerase activity"/>
    <property type="evidence" value="ECO:0007669"/>
    <property type="project" value="TreeGrafter"/>
</dbReference>
<reference evidence="11" key="3">
    <citation type="submission" date="2020-02" db="EMBL/GenBank/DDBJ databases">
        <authorList>
            <person name="Sarangi A.N."/>
            <person name="Ghosh S."/>
            <person name="Mukherjee M."/>
            <person name="Tripathy S."/>
        </authorList>
    </citation>
    <scope>NUCLEOTIDE SEQUENCE</scope>
    <source>
        <strain evidence="11">BDU141951</strain>
    </source>
</reference>
<protein>
    <recommendedName>
        <fullName evidence="9">Indole-3-glycerol phosphate synthase</fullName>
        <shortName evidence="9">IGPS</shortName>
        <ecNumber evidence="9">4.1.1.48</ecNumber>
    </recommendedName>
</protein>
<dbReference type="InterPro" id="IPR011060">
    <property type="entry name" value="RibuloseP-bd_barrel"/>
</dbReference>
<dbReference type="NCBIfam" id="NF001372">
    <property type="entry name" value="PRK00278.1-4"/>
    <property type="match status" value="1"/>
</dbReference>
<evidence type="ECO:0000256" key="3">
    <source>
        <dbReference type="ARBA" id="ARBA00008737"/>
    </source>
</evidence>
<keyword evidence="7 9" id="KW-0057">Aromatic amino acid biosynthesis</keyword>
<evidence type="ECO:0000256" key="4">
    <source>
        <dbReference type="ARBA" id="ARBA00022605"/>
    </source>
</evidence>
<dbReference type="InterPro" id="IPR013798">
    <property type="entry name" value="Indole-3-glycerol_P_synth_dom"/>
</dbReference>
<dbReference type="FunFam" id="3.20.20.70:FF:000024">
    <property type="entry name" value="Indole-3-glycerol phosphate synthase"/>
    <property type="match status" value="1"/>
</dbReference>
<evidence type="ECO:0000256" key="6">
    <source>
        <dbReference type="ARBA" id="ARBA00022822"/>
    </source>
</evidence>
<evidence type="ECO:0000256" key="2">
    <source>
        <dbReference type="ARBA" id="ARBA00004696"/>
    </source>
</evidence>
<dbReference type="EMBL" id="JTHE02000003">
    <property type="protein sequence ID" value="NEV67473.1"/>
    <property type="molecule type" value="Genomic_DNA"/>
</dbReference>
<sequence>MEIRRRSPYPEVSVQSLTYRIKAPGAEPQNILEKIVWQKEKEVTRLRQQVPLADLQREVLSAPPARDFLAALQESDRQPALIAEVKKASPSRGVIREDFDPVAIAQAYQAAGAACLSVLTDETFFQGSFDYLKAIRTATELPILCKEFIVYPYQMYLARVQGADAVLLIAAILSDEDLRYFTKIAQALGMRALVEVHTLEELDRVLAIEPIHLVGINNRNLETFVTSLDTTAQLLAQRREQIQAKQLFIISESGIQKPADIAAVQSAGAQGILVGESLMRQADVTQAIAALYA</sequence>
<evidence type="ECO:0000259" key="10">
    <source>
        <dbReference type="Pfam" id="PF00218"/>
    </source>
</evidence>
<comment type="similarity">
    <text evidence="3 9">Belongs to the TrpC family.</text>
</comment>
<gene>
    <name evidence="9 11" type="primary">trpC</name>
    <name evidence="11" type="ORF">QQ91_010130</name>
</gene>
<reference evidence="11" key="2">
    <citation type="journal article" date="2015" name="Genome Announc.">
        <title>Draft Genome Sequence of Filamentous Marine Cyanobacterium Lyngbya confervoides Strain BDU141951.</title>
        <authorList>
            <person name="Chandrababunaidu M.M."/>
            <person name="Sen D."/>
            <person name="Tripathy S."/>
        </authorList>
    </citation>
    <scope>NUCLEOTIDE SEQUENCE</scope>
    <source>
        <strain evidence="11">BDU141951</strain>
    </source>
</reference>
<dbReference type="InterPro" id="IPR013785">
    <property type="entry name" value="Aldolase_TIM"/>
</dbReference>
<dbReference type="Pfam" id="PF00218">
    <property type="entry name" value="IGPS"/>
    <property type="match status" value="1"/>
</dbReference>
<comment type="catalytic activity">
    <reaction evidence="1 9">
        <text>1-(2-carboxyphenylamino)-1-deoxy-D-ribulose 5-phosphate + H(+) = (1S,2R)-1-C-(indol-3-yl)glycerol 3-phosphate + CO2 + H2O</text>
        <dbReference type="Rhea" id="RHEA:23476"/>
        <dbReference type="ChEBI" id="CHEBI:15377"/>
        <dbReference type="ChEBI" id="CHEBI:15378"/>
        <dbReference type="ChEBI" id="CHEBI:16526"/>
        <dbReference type="ChEBI" id="CHEBI:58613"/>
        <dbReference type="ChEBI" id="CHEBI:58866"/>
        <dbReference type="EC" id="4.1.1.48"/>
    </reaction>
</comment>
<organism evidence="11">
    <name type="scientific">Lyngbya confervoides BDU141951</name>
    <dbReference type="NCBI Taxonomy" id="1574623"/>
    <lineage>
        <taxon>Bacteria</taxon>
        <taxon>Bacillati</taxon>
        <taxon>Cyanobacteriota</taxon>
        <taxon>Cyanophyceae</taxon>
        <taxon>Oscillatoriophycideae</taxon>
        <taxon>Oscillatoriales</taxon>
        <taxon>Microcoleaceae</taxon>
        <taxon>Lyngbya</taxon>
    </lineage>
</organism>
<accession>A0A0C1Y5K3</accession>
<dbReference type="Gene3D" id="3.20.20.70">
    <property type="entry name" value="Aldolase class I"/>
    <property type="match status" value="1"/>
</dbReference>
<evidence type="ECO:0000256" key="5">
    <source>
        <dbReference type="ARBA" id="ARBA00022793"/>
    </source>
</evidence>
<dbReference type="NCBIfam" id="NF001377">
    <property type="entry name" value="PRK00278.2-4"/>
    <property type="match status" value="1"/>
</dbReference>
<proteinExistence type="inferred from homology"/>
<keyword evidence="4 9" id="KW-0028">Amino-acid biosynthesis</keyword>
<dbReference type="HAMAP" id="MF_00134_B">
    <property type="entry name" value="IGPS_B"/>
    <property type="match status" value="1"/>
</dbReference>
<dbReference type="PANTHER" id="PTHR22854:SF2">
    <property type="entry name" value="INDOLE-3-GLYCEROL-PHOSPHATE SYNTHASE"/>
    <property type="match status" value="1"/>
</dbReference>
<reference evidence="11" key="1">
    <citation type="submission" date="2014-11" db="EMBL/GenBank/DDBJ databases">
        <authorList>
            <person name="Malar M.C."/>
            <person name="Sen D."/>
            <person name="Tripathy S."/>
        </authorList>
    </citation>
    <scope>NUCLEOTIDE SEQUENCE</scope>
    <source>
        <strain evidence="11">BDU141951</strain>
    </source>
</reference>
<comment type="caution">
    <text evidence="11">The sequence shown here is derived from an EMBL/GenBank/DDBJ whole genome shotgun (WGS) entry which is preliminary data.</text>
</comment>
<evidence type="ECO:0000256" key="8">
    <source>
        <dbReference type="ARBA" id="ARBA00023239"/>
    </source>
</evidence>
<dbReference type="EC" id="4.1.1.48" evidence="9"/>
<evidence type="ECO:0000256" key="7">
    <source>
        <dbReference type="ARBA" id="ARBA00023141"/>
    </source>
</evidence>
<evidence type="ECO:0000256" key="1">
    <source>
        <dbReference type="ARBA" id="ARBA00001633"/>
    </source>
</evidence>
<dbReference type="SUPFAM" id="SSF51366">
    <property type="entry name" value="Ribulose-phoshate binding barrel"/>
    <property type="match status" value="1"/>
</dbReference>
<dbReference type="GO" id="GO:0000162">
    <property type="term" value="P:L-tryptophan biosynthetic process"/>
    <property type="evidence" value="ECO:0007669"/>
    <property type="project" value="UniProtKB-UniRule"/>
</dbReference>
<dbReference type="InterPro" id="IPR045186">
    <property type="entry name" value="Indole-3-glycerol_P_synth"/>
</dbReference>